<name>A0A0V1J9Z5_TRIPS</name>
<comment type="caution">
    <text evidence="2">The sequence shown here is derived from an EMBL/GenBank/DDBJ whole genome shotgun (WGS) entry which is preliminary data.</text>
</comment>
<keyword evidence="1" id="KW-1133">Transmembrane helix</keyword>
<dbReference type="EMBL" id="JYDS01000022">
    <property type="protein sequence ID" value="KRZ31775.1"/>
    <property type="molecule type" value="Genomic_DNA"/>
</dbReference>
<protein>
    <submittedName>
        <fullName evidence="2">Uncharacterized protein</fullName>
    </submittedName>
</protein>
<dbReference type="EMBL" id="JYDV01000004">
    <property type="protein sequence ID" value="KRZ44936.1"/>
    <property type="molecule type" value="Genomic_DNA"/>
</dbReference>
<keyword evidence="4" id="KW-1185">Reference proteome</keyword>
<gene>
    <name evidence="2" type="ORF">T4B_2831</name>
    <name evidence="3" type="ORF">T4C_3518</name>
</gene>
<evidence type="ECO:0000256" key="1">
    <source>
        <dbReference type="SAM" id="Phobius"/>
    </source>
</evidence>
<feature type="transmembrane region" description="Helical" evidence="1">
    <location>
        <begin position="6"/>
        <end position="27"/>
    </location>
</feature>
<evidence type="ECO:0000313" key="3">
    <source>
        <dbReference type="EMBL" id="KRZ44936.1"/>
    </source>
</evidence>
<sequence>MANIGAVSQWLAICDILIYLFMIVINFTKQCTQYLENGCAFKYPGHPMLQVVQPLRQKCHFYKQICGNINDASILEFMQIICAKVDKNGKQAEPSIISFLGSFC</sequence>
<keyword evidence="1" id="KW-0812">Transmembrane</keyword>
<organism evidence="2 4">
    <name type="scientific">Trichinella pseudospiralis</name>
    <name type="common">Parasitic roundworm</name>
    <dbReference type="NCBI Taxonomy" id="6337"/>
    <lineage>
        <taxon>Eukaryota</taxon>
        <taxon>Metazoa</taxon>
        <taxon>Ecdysozoa</taxon>
        <taxon>Nematoda</taxon>
        <taxon>Enoplea</taxon>
        <taxon>Dorylaimia</taxon>
        <taxon>Trichinellida</taxon>
        <taxon>Trichinellidae</taxon>
        <taxon>Trichinella</taxon>
    </lineage>
</organism>
<dbReference type="Proteomes" id="UP000054826">
    <property type="component" value="Unassembled WGS sequence"/>
</dbReference>
<dbReference type="Proteomes" id="UP000054805">
    <property type="component" value="Unassembled WGS sequence"/>
</dbReference>
<evidence type="ECO:0000313" key="4">
    <source>
        <dbReference type="Proteomes" id="UP000054805"/>
    </source>
</evidence>
<dbReference type="AlphaFoldDB" id="A0A0V1J9Z5"/>
<reference evidence="4 5" key="1">
    <citation type="submission" date="2015-01" db="EMBL/GenBank/DDBJ databases">
        <title>Evolution of Trichinella species and genotypes.</title>
        <authorList>
            <person name="Korhonen P.K."/>
            <person name="Edoardo P."/>
            <person name="Giuseppe L.R."/>
            <person name="Gasser R.B."/>
        </authorList>
    </citation>
    <scope>NUCLEOTIDE SEQUENCE [LARGE SCALE GENOMIC DNA]</scope>
    <source>
        <strain evidence="3">ISS176</strain>
        <strain evidence="2">ISS588</strain>
    </source>
</reference>
<accession>A0A0V1J9Z5</accession>
<proteinExistence type="predicted"/>
<evidence type="ECO:0000313" key="5">
    <source>
        <dbReference type="Proteomes" id="UP000054826"/>
    </source>
</evidence>
<keyword evidence="1" id="KW-0472">Membrane</keyword>
<evidence type="ECO:0000313" key="2">
    <source>
        <dbReference type="EMBL" id="KRZ31775.1"/>
    </source>
</evidence>